<dbReference type="EMBL" id="AP028907">
    <property type="protein sequence ID" value="BES81304.1"/>
    <property type="molecule type" value="Genomic_DNA"/>
</dbReference>
<name>A0ABN6ZM04_9CREN</name>
<gene>
    <name evidence="4" type="primary">rpl29</name>
    <name evidence="5" type="ORF">PABY_08710</name>
</gene>
<dbReference type="PANTHER" id="PTHR10916">
    <property type="entry name" value="60S RIBOSOMAL PROTEIN L35/50S RIBOSOMAL PROTEIN L29"/>
    <property type="match status" value="1"/>
</dbReference>
<dbReference type="InterPro" id="IPR050063">
    <property type="entry name" value="Ribosomal_protein_uL29"/>
</dbReference>
<protein>
    <recommendedName>
        <fullName evidence="4">Large ribosomal subunit protein uL29</fullName>
    </recommendedName>
</protein>
<comment type="similarity">
    <text evidence="1 4">Belongs to the universal ribosomal protein uL29 family.</text>
</comment>
<dbReference type="InterPro" id="IPR001854">
    <property type="entry name" value="Ribosomal_uL29"/>
</dbReference>
<dbReference type="Proteomes" id="UP001341135">
    <property type="component" value="Chromosome"/>
</dbReference>
<keyword evidence="6" id="KW-1185">Reference proteome</keyword>
<dbReference type="PROSITE" id="PS00579">
    <property type="entry name" value="RIBOSOMAL_L29"/>
    <property type="match status" value="1"/>
</dbReference>
<keyword evidence="2 4" id="KW-0689">Ribosomal protein</keyword>
<evidence type="ECO:0000256" key="1">
    <source>
        <dbReference type="ARBA" id="ARBA00009254"/>
    </source>
</evidence>
<dbReference type="CDD" id="cd00427">
    <property type="entry name" value="Ribosomal_L29_HIP"/>
    <property type="match status" value="1"/>
</dbReference>
<dbReference type="NCBIfam" id="TIGR00012">
    <property type="entry name" value="L29"/>
    <property type="match status" value="1"/>
</dbReference>
<dbReference type="Gene3D" id="1.10.287.310">
    <property type="match status" value="1"/>
</dbReference>
<dbReference type="PANTHER" id="PTHR10916:SF0">
    <property type="entry name" value="LARGE RIBOSOMAL SUBUNIT PROTEIN UL29C"/>
    <property type="match status" value="1"/>
</dbReference>
<evidence type="ECO:0000256" key="3">
    <source>
        <dbReference type="ARBA" id="ARBA00023274"/>
    </source>
</evidence>
<dbReference type="HAMAP" id="MF_00374">
    <property type="entry name" value="Ribosomal_uL29"/>
    <property type="match status" value="1"/>
</dbReference>
<proteinExistence type="inferred from homology"/>
<evidence type="ECO:0000256" key="2">
    <source>
        <dbReference type="ARBA" id="ARBA00022980"/>
    </source>
</evidence>
<sequence length="76" mass="8837">MAKYMIKTEDIRKMSPEERLKKLEELQEELVKLRLKAVVGTLENPGAIRAIRKTIARILTVMREEELKQRKTGSKA</sequence>
<dbReference type="InterPro" id="IPR018254">
    <property type="entry name" value="Ribosomal_uL29_CS"/>
</dbReference>
<accession>A0ABN6ZM04</accession>
<evidence type="ECO:0000256" key="4">
    <source>
        <dbReference type="HAMAP-Rule" id="MF_00374"/>
    </source>
</evidence>
<evidence type="ECO:0000313" key="5">
    <source>
        <dbReference type="EMBL" id="BES81304.1"/>
    </source>
</evidence>
<dbReference type="Pfam" id="PF00831">
    <property type="entry name" value="Ribosomal_L29"/>
    <property type="match status" value="1"/>
</dbReference>
<reference evidence="5 6" key="1">
    <citation type="submission" date="2023-09" db="EMBL/GenBank/DDBJ databases">
        <title>Pyrofollis japonicus gen. nov. sp. nov., a novel member of the family Pyrodictiaceae isolated from the Iheya North hydrothermal field.</title>
        <authorList>
            <person name="Miyazaki U."/>
            <person name="Sanari M."/>
            <person name="Tame A."/>
            <person name="Kitajima M."/>
            <person name="Okamoto A."/>
            <person name="Sawayama S."/>
            <person name="Miyazaki J."/>
            <person name="Takai K."/>
            <person name="Nakagawa S."/>
        </authorList>
    </citation>
    <scope>NUCLEOTIDE SEQUENCE [LARGE SCALE GENOMIC DNA]</scope>
    <source>
        <strain evidence="5 6">AV2</strain>
    </source>
</reference>
<dbReference type="InterPro" id="IPR036049">
    <property type="entry name" value="Ribosomal_uL29_sf"/>
</dbReference>
<evidence type="ECO:0000313" key="6">
    <source>
        <dbReference type="Proteomes" id="UP001341135"/>
    </source>
</evidence>
<organism evidence="5 6">
    <name type="scientific">Pyrodictium abyssi</name>
    <dbReference type="NCBI Taxonomy" id="54256"/>
    <lineage>
        <taxon>Archaea</taxon>
        <taxon>Thermoproteota</taxon>
        <taxon>Thermoprotei</taxon>
        <taxon>Desulfurococcales</taxon>
        <taxon>Pyrodictiaceae</taxon>
        <taxon>Pyrodictium</taxon>
    </lineage>
</organism>
<keyword evidence="3 4" id="KW-0687">Ribonucleoprotein</keyword>
<dbReference type="SUPFAM" id="SSF46561">
    <property type="entry name" value="Ribosomal protein L29 (L29p)"/>
    <property type="match status" value="1"/>
</dbReference>